<reference evidence="2 3" key="1">
    <citation type="journal article" date="2014" name="Acta Crystallogr. D">
        <title>Structure-based characterization and antifreeze properties of a hyperactive ice-binding protein from the Antarctic bacterium Flavobacterium frigoris PS1.</title>
        <authorList>
            <person name="Do H."/>
            <person name="Kim S.J."/>
            <person name="Kim H.J."/>
            <person name="Lee J.H."/>
        </authorList>
    </citation>
    <scope>NUCLEOTIDE SEQUENCE [LARGE SCALE GENOMIC DNA]</scope>
    <source>
        <strain evidence="2 3">PS1</strain>
    </source>
</reference>
<keyword evidence="1" id="KW-0732">Signal</keyword>
<sequence length="172" mass="19459">MKKTVMISILFIGLNVFAQDNVKILFHKGVMTDKESIYTNESLLSLDGKKVGFVVKPSFEIKNGVFAYSGIIVESVGIGTCLEKDDLTILFEDSTKITLKSWSKFNCKGISQFDLYGTDLSKLTKRIKAVRFENGRSFEALTILLDKDKDKTFFIDVKRAIDKQAYEVVDEM</sequence>
<name>H7FLK3_FLAFP</name>
<dbReference type="Proteomes" id="UP000005566">
    <property type="component" value="Unassembled WGS sequence"/>
</dbReference>
<feature type="chain" id="PRO_5003609235" evidence="1">
    <location>
        <begin position="19"/>
        <end position="172"/>
    </location>
</feature>
<dbReference type="OrthoDB" id="1247579at2"/>
<dbReference type="AlphaFoldDB" id="H7FLK3"/>
<keyword evidence="3" id="KW-1185">Reference proteome</keyword>
<proteinExistence type="predicted"/>
<evidence type="ECO:0000313" key="2">
    <source>
        <dbReference type="EMBL" id="EIA10545.1"/>
    </source>
</evidence>
<dbReference type="RefSeq" id="WP_007136228.1">
    <property type="nucleotide sequence ID" value="NZ_AHKF01000004.1"/>
</dbReference>
<evidence type="ECO:0000313" key="3">
    <source>
        <dbReference type="Proteomes" id="UP000005566"/>
    </source>
</evidence>
<evidence type="ECO:0000256" key="1">
    <source>
        <dbReference type="SAM" id="SignalP"/>
    </source>
</evidence>
<organism evidence="2 3">
    <name type="scientific">Flavobacterium frigoris (strain PS1)</name>
    <dbReference type="NCBI Taxonomy" id="1086011"/>
    <lineage>
        <taxon>Bacteria</taxon>
        <taxon>Pseudomonadati</taxon>
        <taxon>Bacteroidota</taxon>
        <taxon>Flavobacteriia</taxon>
        <taxon>Flavobacteriales</taxon>
        <taxon>Flavobacteriaceae</taxon>
        <taxon>Flavobacterium</taxon>
    </lineage>
</organism>
<comment type="caution">
    <text evidence="2">The sequence shown here is derived from an EMBL/GenBank/DDBJ whole genome shotgun (WGS) entry which is preliminary data.</text>
</comment>
<dbReference type="PATRIC" id="fig|1086011.3.peg.48"/>
<accession>H7FLK3</accession>
<gene>
    <name evidence="2" type="ORF">HJ01_00051</name>
</gene>
<feature type="signal peptide" evidence="1">
    <location>
        <begin position="1"/>
        <end position="18"/>
    </location>
</feature>
<dbReference type="EMBL" id="AHKF01000004">
    <property type="protein sequence ID" value="EIA10545.1"/>
    <property type="molecule type" value="Genomic_DNA"/>
</dbReference>
<protein>
    <submittedName>
        <fullName evidence="2">Uncharacterized protein</fullName>
    </submittedName>
</protein>